<reference evidence="2" key="1">
    <citation type="journal article" date="2021" name="PeerJ">
        <title>Extensive microbial diversity within the chicken gut microbiome revealed by metagenomics and culture.</title>
        <authorList>
            <person name="Gilroy R."/>
            <person name="Ravi A."/>
            <person name="Getino M."/>
            <person name="Pursley I."/>
            <person name="Horton D.L."/>
            <person name="Alikhan N.F."/>
            <person name="Baker D."/>
            <person name="Gharbi K."/>
            <person name="Hall N."/>
            <person name="Watson M."/>
            <person name="Adriaenssens E.M."/>
            <person name="Foster-Nyarko E."/>
            <person name="Jarju S."/>
            <person name="Secka A."/>
            <person name="Antonio M."/>
            <person name="Oren A."/>
            <person name="Chaudhuri R.R."/>
            <person name="La Ragione R."/>
            <person name="Hildebrand F."/>
            <person name="Pallen M.J."/>
        </authorList>
    </citation>
    <scope>NUCLEOTIDE SEQUENCE</scope>
    <source>
        <strain evidence="2">CHK187-11901</strain>
    </source>
</reference>
<evidence type="ECO:0000256" key="1">
    <source>
        <dbReference type="SAM" id="Phobius"/>
    </source>
</evidence>
<dbReference type="Proteomes" id="UP000823896">
    <property type="component" value="Unassembled WGS sequence"/>
</dbReference>
<evidence type="ECO:0000313" key="2">
    <source>
        <dbReference type="EMBL" id="HJC37033.1"/>
    </source>
</evidence>
<sequence>MIDIIVLALVLGYCAFIIIHRYREAKLAARMGKIMSCTGCTACSCADCGSRQGE</sequence>
<comment type="caution">
    <text evidence="2">The sequence shown here is derived from an EMBL/GenBank/DDBJ whole genome shotgun (WGS) entry which is preliminary data.</text>
</comment>
<organism evidence="2 3">
    <name type="scientific">Candidatus Merdibacter merdavium</name>
    <dbReference type="NCBI Taxonomy" id="2838692"/>
    <lineage>
        <taxon>Bacteria</taxon>
        <taxon>Bacillati</taxon>
        <taxon>Bacillota</taxon>
        <taxon>Erysipelotrichia</taxon>
        <taxon>Erysipelotrichales</taxon>
        <taxon>Erysipelotrichaceae</taxon>
        <taxon>Merdibacter</taxon>
    </lineage>
</organism>
<accession>A0A9D2SV99</accession>
<name>A0A9D2SV99_9FIRM</name>
<reference evidence="2" key="2">
    <citation type="submission" date="2021-04" db="EMBL/GenBank/DDBJ databases">
        <authorList>
            <person name="Gilroy R."/>
        </authorList>
    </citation>
    <scope>NUCLEOTIDE SEQUENCE</scope>
    <source>
        <strain evidence="2">CHK187-11901</strain>
    </source>
</reference>
<keyword evidence="1" id="KW-0472">Membrane</keyword>
<dbReference type="AlphaFoldDB" id="A0A9D2SV99"/>
<feature type="transmembrane region" description="Helical" evidence="1">
    <location>
        <begin position="6"/>
        <end position="23"/>
    </location>
</feature>
<proteinExistence type="predicted"/>
<evidence type="ECO:0000313" key="3">
    <source>
        <dbReference type="Proteomes" id="UP000823896"/>
    </source>
</evidence>
<protein>
    <recommendedName>
        <fullName evidence="4">FeoB-associated Cys-rich membrane protein</fullName>
    </recommendedName>
</protein>
<keyword evidence="1" id="KW-0812">Transmembrane</keyword>
<dbReference type="EMBL" id="DWWM01000051">
    <property type="protein sequence ID" value="HJC37033.1"/>
    <property type="molecule type" value="Genomic_DNA"/>
</dbReference>
<gene>
    <name evidence="2" type="ORF">H9702_07900</name>
</gene>
<evidence type="ECO:0008006" key="4">
    <source>
        <dbReference type="Google" id="ProtNLM"/>
    </source>
</evidence>
<keyword evidence="1" id="KW-1133">Transmembrane helix</keyword>